<feature type="transmembrane region" description="Helical" evidence="7">
    <location>
        <begin position="340"/>
        <end position="366"/>
    </location>
</feature>
<feature type="domain" description="ABC3 transporter permease C-terminal" evidence="8">
    <location>
        <begin position="299"/>
        <end position="412"/>
    </location>
</feature>
<feature type="transmembrane region" description="Helical" evidence="7">
    <location>
        <begin position="296"/>
        <end position="320"/>
    </location>
</feature>
<dbReference type="EMBL" id="CP119311">
    <property type="protein sequence ID" value="WEK34127.1"/>
    <property type="molecule type" value="Genomic_DNA"/>
</dbReference>
<comment type="similarity">
    <text evidence="6">Belongs to the ABC-4 integral membrane protein family.</text>
</comment>
<keyword evidence="4 7" id="KW-1133">Transmembrane helix</keyword>
<protein>
    <submittedName>
        <fullName evidence="10">ABC transporter permease</fullName>
    </submittedName>
</protein>
<feature type="domain" description="MacB-like periplasmic core" evidence="9">
    <location>
        <begin position="26"/>
        <end position="257"/>
    </location>
</feature>
<evidence type="ECO:0000256" key="1">
    <source>
        <dbReference type="ARBA" id="ARBA00004651"/>
    </source>
</evidence>
<evidence type="ECO:0000256" key="5">
    <source>
        <dbReference type="ARBA" id="ARBA00023136"/>
    </source>
</evidence>
<dbReference type="InterPro" id="IPR025857">
    <property type="entry name" value="MacB_PCD"/>
</dbReference>
<dbReference type="PANTHER" id="PTHR30572:SF4">
    <property type="entry name" value="ABC TRANSPORTER PERMEASE YTRF"/>
    <property type="match status" value="1"/>
</dbReference>
<evidence type="ECO:0000259" key="8">
    <source>
        <dbReference type="Pfam" id="PF02687"/>
    </source>
</evidence>
<name>A0AAJ5WQY2_9BACT</name>
<dbReference type="AlphaFoldDB" id="A0AAJ5WQY2"/>
<dbReference type="InterPro" id="IPR050250">
    <property type="entry name" value="Macrolide_Exporter_MacB"/>
</dbReference>
<dbReference type="Proteomes" id="UP001220610">
    <property type="component" value="Chromosome"/>
</dbReference>
<gene>
    <name evidence="10" type="ORF">P0Y53_16690</name>
</gene>
<dbReference type="PANTHER" id="PTHR30572">
    <property type="entry name" value="MEMBRANE COMPONENT OF TRANSPORTER-RELATED"/>
    <property type="match status" value="1"/>
</dbReference>
<evidence type="ECO:0000313" key="10">
    <source>
        <dbReference type="EMBL" id="WEK34127.1"/>
    </source>
</evidence>
<feature type="transmembrane region" description="Helical" evidence="7">
    <location>
        <begin position="27"/>
        <end position="47"/>
    </location>
</feature>
<proteinExistence type="inferred from homology"/>
<keyword evidence="2" id="KW-1003">Cell membrane</keyword>
<evidence type="ECO:0000259" key="9">
    <source>
        <dbReference type="Pfam" id="PF12704"/>
    </source>
</evidence>
<feature type="transmembrane region" description="Helical" evidence="7">
    <location>
        <begin position="372"/>
        <end position="402"/>
    </location>
</feature>
<reference evidence="10" key="1">
    <citation type="submission" date="2023-03" db="EMBL/GenBank/DDBJ databases">
        <title>Andean soil-derived lignocellulolytic bacterial consortium as a source of novel taxa and putative plastic-active enzymes.</title>
        <authorList>
            <person name="Diaz-Garcia L."/>
            <person name="Chuvochina M."/>
            <person name="Feuerriegel G."/>
            <person name="Bunk B."/>
            <person name="Sproer C."/>
            <person name="Streit W.R."/>
            <person name="Rodriguez L.M."/>
            <person name="Overmann J."/>
            <person name="Jimenez D.J."/>
        </authorList>
    </citation>
    <scope>NUCLEOTIDE SEQUENCE</scope>
    <source>
        <strain evidence="10">MAG 7</strain>
    </source>
</reference>
<evidence type="ECO:0000313" key="11">
    <source>
        <dbReference type="Proteomes" id="UP001220610"/>
    </source>
</evidence>
<organism evidence="10 11">
    <name type="scientific">Candidatus Pseudobacter hemicellulosilyticus</name>
    <dbReference type="NCBI Taxonomy" id="3121375"/>
    <lineage>
        <taxon>Bacteria</taxon>
        <taxon>Pseudomonadati</taxon>
        <taxon>Bacteroidota</taxon>
        <taxon>Chitinophagia</taxon>
        <taxon>Chitinophagales</taxon>
        <taxon>Chitinophagaceae</taxon>
        <taxon>Pseudobacter</taxon>
    </lineage>
</organism>
<comment type="subcellular location">
    <subcellularLocation>
        <location evidence="1">Cell membrane</location>
        <topology evidence="1">Multi-pass membrane protein</topology>
    </subcellularLocation>
</comment>
<evidence type="ECO:0000256" key="3">
    <source>
        <dbReference type="ARBA" id="ARBA00022692"/>
    </source>
</evidence>
<keyword evidence="5 7" id="KW-0472">Membrane</keyword>
<dbReference type="Pfam" id="PF02687">
    <property type="entry name" value="FtsX"/>
    <property type="match status" value="1"/>
</dbReference>
<accession>A0AAJ5WQY2</accession>
<evidence type="ECO:0000256" key="4">
    <source>
        <dbReference type="ARBA" id="ARBA00022989"/>
    </source>
</evidence>
<keyword evidence="3 7" id="KW-0812">Transmembrane</keyword>
<dbReference type="Pfam" id="PF12704">
    <property type="entry name" value="MacB_PCD"/>
    <property type="match status" value="1"/>
</dbReference>
<sequence length="419" mass="45808">MRRIIEILSSSLNLTWQEFKSHKVRTLLSLSGVAFGIFCIIGVLATVNSLEYAIQKDIKALGSNTVYIDKWEYAEGGNDYPWWKYMNRPAPKAAEMKLLKEKVPAAANIAFYISYSPGNLEYNQGIISGVNYYGITDEFINIQPIDIQAGRYLLQSDFDQGTPSIIIGYAVAENLFGSKPEKAVGQLVKMKDGKRGQVVGLIKKQGKSILSAWEYDNSILMPMSFLQTMVRADNSGPVIMVQGKETVPIEQLKDELAGAMRSIRKLKPTQENNFSLNDIDAFSNMMSDLFSGVNKGGWAIAGLSLVVGMFGVANIMFVTVRERTSQIGLKKAIGAKRITILTEFLLESAFLCIMGGLLGLIAVFLLTLLSTAVFGFTMFIAPSILILAVSICLVVGVIAGIIPASIAARMDPVVAIRSK</sequence>
<evidence type="ECO:0000256" key="6">
    <source>
        <dbReference type="ARBA" id="ARBA00038076"/>
    </source>
</evidence>
<dbReference type="InterPro" id="IPR003838">
    <property type="entry name" value="ABC3_permease_C"/>
</dbReference>
<evidence type="ECO:0000256" key="2">
    <source>
        <dbReference type="ARBA" id="ARBA00022475"/>
    </source>
</evidence>
<evidence type="ECO:0000256" key="7">
    <source>
        <dbReference type="SAM" id="Phobius"/>
    </source>
</evidence>
<dbReference type="GO" id="GO:0005886">
    <property type="term" value="C:plasma membrane"/>
    <property type="evidence" value="ECO:0007669"/>
    <property type="project" value="UniProtKB-SubCell"/>
</dbReference>
<dbReference type="GO" id="GO:0022857">
    <property type="term" value="F:transmembrane transporter activity"/>
    <property type="evidence" value="ECO:0007669"/>
    <property type="project" value="TreeGrafter"/>
</dbReference>